<evidence type="ECO:0000313" key="2">
    <source>
        <dbReference type="EMBL" id="RPF28231.1"/>
    </source>
</evidence>
<proteinExistence type="predicted"/>
<feature type="domain" description="M23ase beta-sheet core" evidence="1">
    <location>
        <begin position="131"/>
        <end position="227"/>
    </location>
</feature>
<dbReference type="Gene3D" id="2.70.70.10">
    <property type="entry name" value="Glucose Permease (Domain IIA)"/>
    <property type="match status" value="1"/>
</dbReference>
<dbReference type="InterPro" id="IPR011055">
    <property type="entry name" value="Dup_hybrid_motif"/>
</dbReference>
<protein>
    <submittedName>
        <fullName evidence="2">Peptidase M23-like protein</fullName>
    </submittedName>
</protein>
<keyword evidence="3" id="KW-1185">Reference proteome</keyword>
<gene>
    <name evidence="2" type="ORF">EDD32_2747</name>
</gene>
<dbReference type="PANTHER" id="PTHR21666:SF270">
    <property type="entry name" value="MUREIN HYDROLASE ACTIVATOR ENVC"/>
    <property type="match status" value="1"/>
</dbReference>
<dbReference type="RefSeq" id="WP_170175297.1">
    <property type="nucleotide sequence ID" value="NZ_RKRA01000001.1"/>
</dbReference>
<name>A0A3N5A9A1_9MICO</name>
<reference evidence="2 3" key="1">
    <citation type="submission" date="2018-11" db="EMBL/GenBank/DDBJ databases">
        <title>Sequencing the genomes of 1000 actinobacteria strains.</title>
        <authorList>
            <person name="Klenk H.-P."/>
        </authorList>
    </citation>
    <scope>NUCLEOTIDE SEQUENCE [LARGE SCALE GENOMIC DNA]</scope>
    <source>
        <strain evidence="2 3">DSM 14418</strain>
    </source>
</reference>
<dbReference type="SUPFAM" id="SSF51261">
    <property type="entry name" value="Duplicated hybrid motif"/>
    <property type="match status" value="1"/>
</dbReference>
<dbReference type="PANTHER" id="PTHR21666">
    <property type="entry name" value="PEPTIDASE-RELATED"/>
    <property type="match status" value="1"/>
</dbReference>
<dbReference type="Proteomes" id="UP000280726">
    <property type="component" value="Unassembled WGS sequence"/>
</dbReference>
<dbReference type="AlphaFoldDB" id="A0A3N5A9A1"/>
<accession>A0A3N5A9A1</accession>
<dbReference type="GO" id="GO:0004222">
    <property type="term" value="F:metalloendopeptidase activity"/>
    <property type="evidence" value="ECO:0007669"/>
    <property type="project" value="TreeGrafter"/>
</dbReference>
<dbReference type="Pfam" id="PF01551">
    <property type="entry name" value="Peptidase_M23"/>
    <property type="match status" value="1"/>
</dbReference>
<organism evidence="2 3">
    <name type="scientific">Georgenia muralis</name>
    <dbReference type="NCBI Taxonomy" id="154117"/>
    <lineage>
        <taxon>Bacteria</taxon>
        <taxon>Bacillati</taxon>
        <taxon>Actinomycetota</taxon>
        <taxon>Actinomycetes</taxon>
        <taxon>Micrococcales</taxon>
        <taxon>Bogoriellaceae</taxon>
        <taxon>Georgenia</taxon>
    </lineage>
</organism>
<evidence type="ECO:0000259" key="1">
    <source>
        <dbReference type="Pfam" id="PF01551"/>
    </source>
</evidence>
<comment type="caution">
    <text evidence="2">The sequence shown here is derived from an EMBL/GenBank/DDBJ whole genome shotgun (WGS) entry which is preliminary data.</text>
</comment>
<sequence length="250" mass="25660">MVAGVLGVLTIGAPLLGAAEPGHGAQASAATSVSTRASVLVTLDAAAAGATVVPPTSLLADPTAAGRALITQASRAGTRGALPTGGIDGANGALAAVVPQERIVMPVAQGAYRITSLYGWRNNPLGPGRDYHAGVDFAAPLKTPIYAVADGTVTYVGPGKAGRSGMLIILEHEIDDRTVYTWYNHEDPDGMYVEVGQQVSAGDVIAGVGNYGRSTGPHLHFEVHTDDNLTTTEPLTWLEDQGAVDISQVR</sequence>
<evidence type="ECO:0000313" key="3">
    <source>
        <dbReference type="Proteomes" id="UP000280726"/>
    </source>
</evidence>
<dbReference type="EMBL" id="RKRA01000001">
    <property type="protein sequence ID" value="RPF28231.1"/>
    <property type="molecule type" value="Genomic_DNA"/>
</dbReference>
<dbReference type="InterPro" id="IPR016047">
    <property type="entry name" value="M23ase_b-sheet_dom"/>
</dbReference>
<dbReference type="CDD" id="cd12797">
    <property type="entry name" value="M23_peptidase"/>
    <property type="match status" value="1"/>
</dbReference>
<dbReference type="InterPro" id="IPR050570">
    <property type="entry name" value="Cell_wall_metabolism_enzyme"/>
</dbReference>